<keyword evidence="1" id="KW-0472">Membrane</keyword>
<comment type="caution">
    <text evidence="2">The sequence shown here is derived from an EMBL/GenBank/DDBJ whole genome shotgun (WGS) entry which is preliminary data.</text>
</comment>
<evidence type="ECO:0000256" key="1">
    <source>
        <dbReference type="SAM" id="Phobius"/>
    </source>
</evidence>
<proteinExistence type="predicted"/>
<name>A0AAD9MR06_9ANNE</name>
<keyword evidence="1" id="KW-1133">Transmembrane helix</keyword>
<organism evidence="2 3">
    <name type="scientific">Paralvinella palmiformis</name>
    <dbReference type="NCBI Taxonomy" id="53620"/>
    <lineage>
        <taxon>Eukaryota</taxon>
        <taxon>Metazoa</taxon>
        <taxon>Spiralia</taxon>
        <taxon>Lophotrochozoa</taxon>
        <taxon>Annelida</taxon>
        <taxon>Polychaeta</taxon>
        <taxon>Sedentaria</taxon>
        <taxon>Canalipalpata</taxon>
        <taxon>Terebellida</taxon>
        <taxon>Terebelliformia</taxon>
        <taxon>Alvinellidae</taxon>
        <taxon>Paralvinella</taxon>
    </lineage>
</organism>
<dbReference type="Proteomes" id="UP001208570">
    <property type="component" value="Unassembled WGS sequence"/>
</dbReference>
<evidence type="ECO:0000313" key="3">
    <source>
        <dbReference type="Proteomes" id="UP001208570"/>
    </source>
</evidence>
<reference evidence="2" key="1">
    <citation type="journal article" date="2023" name="Mol. Biol. Evol.">
        <title>Third-Generation Sequencing Reveals the Adaptive Role of the Epigenome in Three Deep-Sea Polychaetes.</title>
        <authorList>
            <person name="Perez M."/>
            <person name="Aroh O."/>
            <person name="Sun Y."/>
            <person name="Lan Y."/>
            <person name="Juniper S.K."/>
            <person name="Young C.R."/>
            <person name="Angers B."/>
            <person name="Qian P.Y."/>
        </authorList>
    </citation>
    <scope>NUCLEOTIDE SEQUENCE</scope>
    <source>
        <strain evidence="2">P08H-3</strain>
    </source>
</reference>
<feature type="transmembrane region" description="Helical" evidence="1">
    <location>
        <begin position="12"/>
        <end position="35"/>
    </location>
</feature>
<dbReference type="AlphaFoldDB" id="A0AAD9MR06"/>
<dbReference type="EMBL" id="JAODUP010001291">
    <property type="protein sequence ID" value="KAK2140606.1"/>
    <property type="molecule type" value="Genomic_DNA"/>
</dbReference>
<feature type="non-terminal residue" evidence="2">
    <location>
        <position position="147"/>
    </location>
</feature>
<keyword evidence="3" id="KW-1185">Reference proteome</keyword>
<sequence>KQQRQKDKQKYLLASVIILAILLVGAIIAIIVFYVKPTTPPPEPTAGVDYINVTLTATRASQLTGLDIITKIRVLIMNQSPNEAFLGLGTALSEVEDPLKIDSNRMQLGTLAIEDNDVRALTDHQTLMPLLHHQYTLSPLHFNDMNA</sequence>
<gene>
    <name evidence="2" type="ORF">LSH36_1291g00035</name>
</gene>
<evidence type="ECO:0000313" key="2">
    <source>
        <dbReference type="EMBL" id="KAK2140606.1"/>
    </source>
</evidence>
<accession>A0AAD9MR06</accession>
<protein>
    <submittedName>
        <fullName evidence="2">Uncharacterized protein</fullName>
    </submittedName>
</protein>
<keyword evidence="1" id="KW-0812">Transmembrane</keyword>